<gene>
    <name evidence="2" type="ORF">PROFUN_07552</name>
</gene>
<reference evidence="2 3" key="1">
    <citation type="journal article" date="2018" name="Genome Biol. Evol.">
        <title>Multiple Roots of Fruiting Body Formation in Amoebozoa.</title>
        <authorList>
            <person name="Hillmann F."/>
            <person name="Forbes G."/>
            <person name="Novohradska S."/>
            <person name="Ferling I."/>
            <person name="Riege K."/>
            <person name="Groth M."/>
            <person name="Westermann M."/>
            <person name="Marz M."/>
            <person name="Spaller T."/>
            <person name="Winckler T."/>
            <person name="Schaap P."/>
            <person name="Glockner G."/>
        </authorList>
    </citation>
    <scope>NUCLEOTIDE SEQUENCE [LARGE SCALE GENOMIC DNA]</scope>
    <source>
        <strain evidence="2 3">Jena</strain>
    </source>
</reference>
<evidence type="ECO:0000313" key="3">
    <source>
        <dbReference type="Proteomes" id="UP000241769"/>
    </source>
</evidence>
<evidence type="ECO:0000256" key="1">
    <source>
        <dbReference type="SAM" id="MobiDB-lite"/>
    </source>
</evidence>
<evidence type="ECO:0000313" key="2">
    <source>
        <dbReference type="EMBL" id="PRP84898.1"/>
    </source>
</evidence>
<name>A0A2P6NLW3_9EUKA</name>
<dbReference type="InParanoid" id="A0A2P6NLW3"/>
<sequence length="142" mass="15741">MGDANTAMRDRTRIHRVVAFVSHCRIGVNRLQMVCVATLEESSLLRRTTKTKGHSLTLFQTQHMNSLSPAEHMTHVNKVQSEKMTVKNSIKEMNKVDDRLGQCQNRQNRASTGNRTRVSRVAGGNSTTGPSTLVVVAILAAR</sequence>
<keyword evidence="3" id="KW-1185">Reference proteome</keyword>
<proteinExistence type="predicted"/>
<feature type="compositionally biased region" description="Polar residues" evidence="1">
    <location>
        <begin position="102"/>
        <end position="116"/>
    </location>
</feature>
<accession>A0A2P6NLW3</accession>
<dbReference type="EMBL" id="MDYQ01000054">
    <property type="protein sequence ID" value="PRP84898.1"/>
    <property type="molecule type" value="Genomic_DNA"/>
</dbReference>
<protein>
    <submittedName>
        <fullName evidence="2">Uncharacterized protein</fullName>
    </submittedName>
</protein>
<comment type="caution">
    <text evidence="2">The sequence shown here is derived from an EMBL/GenBank/DDBJ whole genome shotgun (WGS) entry which is preliminary data.</text>
</comment>
<feature type="region of interest" description="Disordered" evidence="1">
    <location>
        <begin position="102"/>
        <end position="125"/>
    </location>
</feature>
<organism evidence="2 3">
    <name type="scientific">Planoprotostelium fungivorum</name>
    <dbReference type="NCBI Taxonomy" id="1890364"/>
    <lineage>
        <taxon>Eukaryota</taxon>
        <taxon>Amoebozoa</taxon>
        <taxon>Evosea</taxon>
        <taxon>Variosea</taxon>
        <taxon>Cavosteliida</taxon>
        <taxon>Cavosteliaceae</taxon>
        <taxon>Planoprotostelium</taxon>
    </lineage>
</organism>
<dbReference type="AlphaFoldDB" id="A0A2P6NLW3"/>
<dbReference type="Proteomes" id="UP000241769">
    <property type="component" value="Unassembled WGS sequence"/>
</dbReference>